<organism evidence="1 2">
    <name type="scientific">Austropuccinia psidii MF-1</name>
    <dbReference type="NCBI Taxonomy" id="1389203"/>
    <lineage>
        <taxon>Eukaryota</taxon>
        <taxon>Fungi</taxon>
        <taxon>Dikarya</taxon>
        <taxon>Basidiomycota</taxon>
        <taxon>Pucciniomycotina</taxon>
        <taxon>Pucciniomycetes</taxon>
        <taxon>Pucciniales</taxon>
        <taxon>Sphaerophragmiaceae</taxon>
        <taxon>Austropuccinia</taxon>
    </lineage>
</organism>
<evidence type="ECO:0008006" key="3">
    <source>
        <dbReference type="Google" id="ProtNLM"/>
    </source>
</evidence>
<dbReference type="AlphaFoldDB" id="A0A9Q3P4Y8"/>
<evidence type="ECO:0000313" key="1">
    <source>
        <dbReference type="EMBL" id="MBW0547401.1"/>
    </source>
</evidence>
<gene>
    <name evidence="1" type="ORF">O181_087116</name>
</gene>
<keyword evidence="2" id="KW-1185">Reference proteome</keyword>
<evidence type="ECO:0000313" key="2">
    <source>
        <dbReference type="Proteomes" id="UP000765509"/>
    </source>
</evidence>
<reference evidence="1" key="1">
    <citation type="submission" date="2021-03" db="EMBL/GenBank/DDBJ databases">
        <title>Draft genome sequence of rust myrtle Austropuccinia psidii MF-1, a brazilian biotype.</title>
        <authorList>
            <person name="Quecine M.C."/>
            <person name="Pachon D.M.R."/>
            <person name="Bonatelli M.L."/>
            <person name="Correr F.H."/>
            <person name="Franceschini L.M."/>
            <person name="Leite T.F."/>
            <person name="Margarido G.R.A."/>
            <person name="Almeida C.A."/>
            <person name="Ferrarezi J.A."/>
            <person name="Labate C.A."/>
        </authorList>
    </citation>
    <scope>NUCLEOTIDE SEQUENCE</scope>
    <source>
        <strain evidence="1">MF-1</strain>
    </source>
</reference>
<dbReference type="EMBL" id="AVOT02052492">
    <property type="protein sequence ID" value="MBW0547401.1"/>
    <property type="molecule type" value="Genomic_DNA"/>
</dbReference>
<dbReference type="CDD" id="cd09272">
    <property type="entry name" value="RNase_HI_RT_Ty1"/>
    <property type="match status" value="1"/>
</dbReference>
<protein>
    <recommendedName>
        <fullName evidence="3">Copia protein</fullName>
    </recommendedName>
</protein>
<proteinExistence type="predicted"/>
<sequence>MAEAEYKALCDLTSKLLWQKQWCKEARFFVSTEPITVWDNNQSCINTANGDCNFNNKRIKHVDSQLHFIKEVVKSTVITLKYPPSSEMLAD</sequence>
<name>A0A9Q3P4Y8_9BASI</name>
<comment type="caution">
    <text evidence="1">The sequence shown here is derived from an EMBL/GenBank/DDBJ whole genome shotgun (WGS) entry which is preliminary data.</text>
</comment>
<dbReference type="Proteomes" id="UP000765509">
    <property type="component" value="Unassembled WGS sequence"/>
</dbReference>
<accession>A0A9Q3P4Y8</accession>